<dbReference type="EMBL" id="JADWDJ010000007">
    <property type="protein sequence ID" value="KAG5278573.1"/>
    <property type="molecule type" value="Genomic_DNA"/>
</dbReference>
<dbReference type="SUPFAM" id="SSF57667">
    <property type="entry name" value="beta-beta-alpha zinc fingers"/>
    <property type="match status" value="6"/>
</dbReference>
<keyword evidence="5" id="KW-0677">Repeat</keyword>
<dbReference type="PANTHER" id="PTHR24408">
    <property type="entry name" value="ZINC FINGER PROTEIN"/>
    <property type="match status" value="1"/>
</dbReference>
<feature type="domain" description="C2H2-type" evidence="15">
    <location>
        <begin position="334"/>
        <end position="361"/>
    </location>
</feature>
<evidence type="ECO:0000256" key="9">
    <source>
        <dbReference type="ARBA" id="ARBA00023015"/>
    </source>
</evidence>
<feature type="domain" description="C2H2-type" evidence="15">
    <location>
        <begin position="446"/>
        <end position="473"/>
    </location>
</feature>
<feature type="domain" description="C2H2-type" evidence="15">
    <location>
        <begin position="474"/>
        <end position="500"/>
    </location>
</feature>
<evidence type="ECO:0000256" key="10">
    <source>
        <dbReference type="ARBA" id="ARBA00023125"/>
    </source>
</evidence>
<evidence type="ECO:0000256" key="2">
    <source>
        <dbReference type="ARBA" id="ARBA00006991"/>
    </source>
</evidence>
<evidence type="ECO:0000256" key="7">
    <source>
        <dbReference type="ARBA" id="ARBA00022833"/>
    </source>
</evidence>
<dbReference type="FunFam" id="3.30.160.60:FF:001465">
    <property type="entry name" value="Zinc finger protein 560"/>
    <property type="match status" value="1"/>
</dbReference>
<evidence type="ECO:0000256" key="14">
    <source>
        <dbReference type="SAM" id="MobiDB-lite"/>
    </source>
</evidence>
<dbReference type="GO" id="GO:0000122">
    <property type="term" value="P:negative regulation of transcription by RNA polymerase II"/>
    <property type="evidence" value="ECO:0007669"/>
    <property type="project" value="UniProtKB-ARBA"/>
</dbReference>
<keyword evidence="4" id="KW-0479">Metal-binding</keyword>
<dbReference type="FunFam" id="3.30.160.60:FF:000052">
    <property type="entry name" value="zinc finger protein 546 isoform X1"/>
    <property type="match status" value="1"/>
</dbReference>
<feature type="domain" description="C2H2-type" evidence="15">
    <location>
        <begin position="362"/>
        <end position="389"/>
    </location>
</feature>
<dbReference type="GO" id="GO:0043565">
    <property type="term" value="F:sequence-specific DNA binding"/>
    <property type="evidence" value="ECO:0007669"/>
    <property type="project" value="TreeGrafter"/>
</dbReference>
<sequence>MNVVKEDLPSLILLSYAPQNMTTQVLSVSDDDTKTLLSWSSQYLDVTKNKLATVDDESTNISPNASSQPLPLLSVRLQDCRHKLGPDGVCIVLKEDIQAEDGIIQEDGDSNVPDDDSCESLSDNARDAMAQEKSENANQKMRVGKLETQKGPTESDRHGRNKEKIPLKKLHKCNDCGKVLRCAANLRDHCRIHTGEKPYSCARCGRTFALPSYLRAHLRRHDGAKSKLNSHSAKEEVQGRDQRKPTVTTHMCDECGKRFSSSSNLRTHQRIHRGERWFTCALCERKFLQLGNLKAHQMWHAQERPHQCPHCPMSFIAMSKLRVHIRMHTGEKPFACSYCSKTFSNSSSLKSHVTIHTGEMPYQCSICERRFRSYPNLRIHERSHTGEKLYLCYICGVAFRTSTQLKEHQQTHTGERPHQCSECGKSFARLLTLKRHQLCHSRERPHLCAICGKTYTRVETLRTHQRVHTGEKPYSCSICGESFGYLKSLHGHQKREHSMG</sequence>
<feature type="compositionally biased region" description="Basic and acidic residues" evidence="14">
    <location>
        <begin position="124"/>
        <end position="135"/>
    </location>
</feature>
<dbReference type="InterPro" id="IPR013087">
    <property type="entry name" value="Znf_C2H2_type"/>
</dbReference>
<dbReference type="FunFam" id="3.30.160.60:FF:000093">
    <property type="entry name" value="zinc finger protein 668 isoform X1"/>
    <property type="match status" value="1"/>
</dbReference>
<keyword evidence="3" id="KW-1017">Isopeptide bond</keyword>
<protein>
    <recommendedName>
        <fullName evidence="15">C2H2-type domain-containing protein</fullName>
    </recommendedName>
</protein>
<keyword evidence="6 13" id="KW-0863">Zinc-finger</keyword>
<feature type="domain" description="C2H2-type" evidence="15">
    <location>
        <begin position="199"/>
        <end position="226"/>
    </location>
</feature>
<dbReference type="Pfam" id="PF13912">
    <property type="entry name" value="zf-C2H2_6"/>
    <property type="match status" value="1"/>
</dbReference>
<dbReference type="Gene3D" id="3.30.160.60">
    <property type="entry name" value="Classic Zinc Finger"/>
    <property type="match status" value="11"/>
</dbReference>
<dbReference type="AlphaFoldDB" id="A0AAV6GTW4"/>
<feature type="domain" description="C2H2-type" evidence="15">
    <location>
        <begin position="171"/>
        <end position="198"/>
    </location>
</feature>
<keyword evidence="11" id="KW-0804">Transcription</keyword>
<dbReference type="SMART" id="SM00355">
    <property type="entry name" value="ZnF_C2H2"/>
    <property type="match status" value="11"/>
</dbReference>
<feature type="region of interest" description="Disordered" evidence="14">
    <location>
        <begin position="223"/>
        <end position="243"/>
    </location>
</feature>
<feature type="compositionally biased region" description="Basic and acidic residues" evidence="14">
    <location>
        <begin position="144"/>
        <end position="160"/>
    </location>
</feature>
<evidence type="ECO:0000313" key="17">
    <source>
        <dbReference type="Proteomes" id="UP000823561"/>
    </source>
</evidence>
<keyword evidence="8" id="KW-0832">Ubl conjugation</keyword>
<feature type="domain" description="C2H2-type" evidence="15">
    <location>
        <begin position="278"/>
        <end position="305"/>
    </location>
</feature>
<evidence type="ECO:0000256" key="8">
    <source>
        <dbReference type="ARBA" id="ARBA00022843"/>
    </source>
</evidence>
<comment type="similarity">
    <text evidence="2">Belongs to the krueppel C2H2-type zinc-finger protein family.</text>
</comment>
<dbReference type="FunFam" id="3.30.160.60:FF:000690">
    <property type="entry name" value="Zinc finger protein 354C"/>
    <property type="match status" value="1"/>
</dbReference>
<dbReference type="Proteomes" id="UP000823561">
    <property type="component" value="Chromosome 7"/>
</dbReference>
<feature type="compositionally biased region" description="Basic and acidic residues" evidence="14">
    <location>
        <begin position="232"/>
        <end position="243"/>
    </location>
</feature>
<reference evidence="16" key="1">
    <citation type="submission" date="2020-10" db="EMBL/GenBank/DDBJ databases">
        <title>Chromosome-scale genome assembly of the Allis shad, Alosa alosa.</title>
        <authorList>
            <person name="Margot Z."/>
            <person name="Christophe K."/>
            <person name="Cabau C."/>
            <person name="Louis A."/>
            <person name="Berthelot C."/>
            <person name="Parey E."/>
            <person name="Roest Crollius H."/>
            <person name="Montfort J."/>
            <person name="Robinson-Rechavi M."/>
            <person name="Bucao C."/>
            <person name="Bouchez O."/>
            <person name="Gislard M."/>
            <person name="Lluch J."/>
            <person name="Milhes M."/>
            <person name="Lampietro C."/>
            <person name="Lopez Roques C."/>
            <person name="Donnadieu C."/>
            <person name="Braasch I."/>
            <person name="Desvignes T."/>
            <person name="Postlethwait J."/>
            <person name="Bobe J."/>
            <person name="Guiguen Y."/>
        </authorList>
    </citation>
    <scope>NUCLEOTIDE SEQUENCE</scope>
    <source>
        <strain evidence="16">M-15738</strain>
        <tissue evidence="16">Blood</tissue>
    </source>
</reference>
<keyword evidence="12" id="KW-0539">Nucleus</keyword>
<evidence type="ECO:0000259" key="15">
    <source>
        <dbReference type="PROSITE" id="PS50157"/>
    </source>
</evidence>
<keyword evidence="10" id="KW-0238">DNA-binding</keyword>
<dbReference type="FunFam" id="3.30.160.60:FF:000770">
    <property type="entry name" value="zinc finger protein 16"/>
    <property type="match status" value="1"/>
</dbReference>
<comment type="subcellular location">
    <subcellularLocation>
        <location evidence="1">Nucleus</location>
    </subcellularLocation>
</comment>
<feature type="domain" description="C2H2-type" evidence="15">
    <location>
        <begin position="306"/>
        <end position="333"/>
    </location>
</feature>
<name>A0AAV6GTW4_9TELE</name>
<dbReference type="GO" id="GO:0005634">
    <property type="term" value="C:nucleus"/>
    <property type="evidence" value="ECO:0007669"/>
    <property type="project" value="UniProtKB-SubCell"/>
</dbReference>
<gene>
    <name evidence="16" type="ORF">AALO_G00100430</name>
</gene>
<accession>A0AAV6GTW4</accession>
<feature type="domain" description="C2H2-type" evidence="15">
    <location>
        <begin position="250"/>
        <end position="277"/>
    </location>
</feature>
<dbReference type="PROSITE" id="PS00028">
    <property type="entry name" value="ZINC_FINGER_C2H2_1"/>
    <property type="match status" value="11"/>
</dbReference>
<evidence type="ECO:0000256" key="5">
    <source>
        <dbReference type="ARBA" id="ARBA00022737"/>
    </source>
</evidence>
<dbReference type="FunFam" id="3.30.160.60:FF:000446">
    <property type="entry name" value="Zinc finger protein"/>
    <property type="match status" value="1"/>
</dbReference>
<evidence type="ECO:0000256" key="3">
    <source>
        <dbReference type="ARBA" id="ARBA00022499"/>
    </source>
</evidence>
<feature type="domain" description="C2H2-type" evidence="15">
    <location>
        <begin position="418"/>
        <end position="445"/>
    </location>
</feature>
<dbReference type="FunFam" id="3.30.160.60:FF:002343">
    <property type="entry name" value="Zinc finger protein 33A"/>
    <property type="match status" value="2"/>
</dbReference>
<feature type="region of interest" description="Disordered" evidence="14">
    <location>
        <begin position="103"/>
        <end position="160"/>
    </location>
</feature>
<evidence type="ECO:0000256" key="1">
    <source>
        <dbReference type="ARBA" id="ARBA00004123"/>
    </source>
</evidence>
<evidence type="ECO:0000256" key="11">
    <source>
        <dbReference type="ARBA" id="ARBA00023163"/>
    </source>
</evidence>
<keyword evidence="7" id="KW-0862">Zinc</keyword>
<feature type="compositionally biased region" description="Acidic residues" evidence="14">
    <location>
        <begin position="103"/>
        <end position="118"/>
    </location>
</feature>
<evidence type="ECO:0000256" key="4">
    <source>
        <dbReference type="ARBA" id="ARBA00022723"/>
    </source>
</evidence>
<dbReference type="GO" id="GO:0008270">
    <property type="term" value="F:zinc ion binding"/>
    <property type="evidence" value="ECO:0007669"/>
    <property type="project" value="UniProtKB-KW"/>
</dbReference>
<dbReference type="Pfam" id="PF00096">
    <property type="entry name" value="zf-C2H2"/>
    <property type="match status" value="8"/>
</dbReference>
<keyword evidence="9" id="KW-0805">Transcription regulation</keyword>
<evidence type="ECO:0000313" key="16">
    <source>
        <dbReference type="EMBL" id="KAG5278573.1"/>
    </source>
</evidence>
<evidence type="ECO:0000256" key="6">
    <source>
        <dbReference type="ARBA" id="ARBA00022771"/>
    </source>
</evidence>
<dbReference type="InterPro" id="IPR036236">
    <property type="entry name" value="Znf_C2H2_sf"/>
</dbReference>
<keyword evidence="17" id="KW-1185">Reference proteome</keyword>
<dbReference type="FunFam" id="3.30.160.60:FF:001485">
    <property type="entry name" value="Krueppel-related zinc finger protein"/>
    <property type="match status" value="1"/>
</dbReference>
<dbReference type="FunFam" id="3.30.160.60:FF:000414">
    <property type="entry name" value="Zinc finger protein 398"/>
    <property type="match status" value="1"/>
</dbReference>
<evidence type="ECO:0000256" key="12">
    <source>
        <dbReference type="ARBA" id="ARBA00023242"/>
    </source>
</evidence>
<evidence type="ECO:0000256" key="13">
    <source>
        <dbReference type="PROSITE-ProRule" id="PRU00042"/>
    </source>
</evidence>
<dbReference type="PANTHER" id="PTHR24408:SF34">
    <property type="entry name" value="ZINC FINGER PROTEIN 672-RELATED"/>
    <property type="match status" value="1"/>
</dbReference>
<dbReference type="FunFam" id="3.30.160.60:FF:000624">
    <property type="entry name" value="zinc finger protein 697"/>
    <property type="match status" value="1"/>
</dbReference>
<feature type="domain" description="C2H2-type" evidence="15">
    <location>
        <begin position="390"/>
        <end position="417"/>
    </location>
</feature>
<dbReference type="PROSITE" id="PS50157">
    <property type="entry name" value="ZINC_FINGER_C2H2_2"/>
    <property type="match status" value="11"/>
</dbReference>
<organism evidence="16 17">
    <name type="scientific">Alosa alosa</name>
    <name type="common">allis shad</name>
    <dbReference type="NCBI Taxonomy" id="278164"/>
    <lineage>
        <taxon>Eukaryota</taxon>
        <taxon>Metazoa</taxon>
        <taxon>Chordata</taxon>
        <taxon>Craniata</taxon>
        <taxon>Vertebrata</taxon>
        <taxon>Euteleostomi</taxon>
        <taxon>Actinopterygii</taxon>
        <taxon>Neopterygii</taxon>
        <taxon>Teleostei</taxon>
        <taxon>Clupei</taxon>
        <taxon>Clupeiformes</taxon>
        <taxon>Clupeoidei</taxon>
        <taxon>Clupeidae</taxon>
        <taxon>Alosa</taxon>
    </lineage>
</organism>
<comment type="caution">
    <text evidence="16">The sequence shown here is derived from an EMBL/GenBank/DDBJ whole genome shotgun (WGS) entry which is preliminary data.</text>
</comment>
<proteinExistence type="inferred from homology"/>
<dbReference type="GO" id="GO:0000981">
    <property type="term" value="F:DNA-binding transcription factor activity, RNA polymerase II-specific"/>
    <property type="evidence" value="ECO:0007669"/>
    <property type="project" value="TreeGrafter"/>
</dbReference>